<protein>
    <submittedName>
        <fullName evidence="1">Uncharacterized protein</fullName>
    </submittedName>
</protein>
<reference evidence="1" key="2">
    <citation type="journal article" date="2021" name="Genome Biol. Evol.">
        <title>Developing a high-quality reference genome for a parasitic bivalve with doubly uniparental inheritance (Bivalvia: Unionida).</title>
        <authorList>
            <person name="Smith C.H."/>
        </authorList>
    </citation>
    <scope>NUCLEOTIDE SEQUENCE</scope>
    <source>
        <strain evidence="1">CHS0354</strain>
        <tissue evidence="1">Mantle</tissue>
    </source>
</reference>
<evidence type="ECO:0000313" key="1">
    <source>
        <dbReference type="EMBL" id="KAK3598475.1"/>
    </source>
</evidence>
<name>A0AAE0SUL7_9BIVA</name>
<sequence length="77" mass="8611">MPCNTSLYKHRSVSVQVYALQYKSMPVQVYANTGLCPAIYALQYKSIPVQVYASTDLCLAVQFHTSRSLSPTVNVHE</sequence>
<feature type="non-terminal residue" evidence="1">
    <location>
        <position position="1"/>
    </location>
</feature>
<dbReference type="Proteomes" id="UP001195483">
    <property type="component" value="Unassembled WGS sequence"/>
</dbReference>
<reference evidence="1" key="3">
    <citation type="submission" date="2023-05" db="EMBL/GenBank/DDBJ databases">
        <authorList>
            <person name="Smith C.H."/>
        </authorList>
    </citation>
    <scope>NUCLEOTIDE SEQUENCE</scope>
    <source>
        <strain evidence="1">CHS0354</strain>
        <tissue evidence="1">Mantle</tissue>
    </source>
</reference>
<reference evidence="1" key="1">
    <citation type="journal article" date="2021" name="Genome Biol. Evol.">
        <title>A High-Quality Reference Genome for a Parasitic Bivalve with Doubly Uniparental Inheritance (Bivalvia: Unionida).</title>
        <authorList>
            <person name="Smith C.H."/>
        </authorList>
    </citation>
    <scope>NUCLEOTIDE SEQUENCE</scope>
    <source>
        <strain evidence="1">CHS0354</strain>
    </source>
</reference>
<evidence type="ECO:0000313" key="2">
    <source>
        <dbReference type="Proteomes" id="UP001195483"/>
    </source>
</evidence>
<keyword evidence="2" id="KW-1185">Reference proteome</keyword>
<dbReference type="EMBL" id="JAEAOA010002310">
    <property type="protein sequence ID" value="KAK3598475.1"/>
    <property type="molecule type" value="Genomic_DNA"/>
</dbReference>
<comment type="caution">
    <text evidence="1">The sequence shown here is derived from an EMBL/GenBank/DDBJ whole genome shotgun (WGS) entry which is preliminary data.</text>
</comment>
<proteinExistence type="predicted"/>
<organism evidence="1 2">
    <name type="scientific">Potamilus streckersoni</name>
    <dbReference type="NCBI Taxonomy" id="2493646"/>
    <lineage>
        <taxon>Eukaryota</taxon>
        <taxon>Metazoa</taxon>
        <taxon>Spiralia</taxon>
        <taxon>Lophotrochozoa</taxon>
        <taxon>Mollusca</taxon>
        <taxon>Bivalvia</taxon>
        <taxon>Autobranchia</taxon>
        <taxon>Heteroconchia</taxon>
        <taxon>Palaeoheterodonta</taxon>
        <taxon>Unionida</taxon>
        <taxon>Unionoidea</taxon>
        <taxon>Unionidae</taxon>
        <taxon>Ambleminae</taxon>
        <taxon>Lampsilini</taxon>
        <taxon>Potamilus</taxon>
    </lineage>
</organism>
<accession>A0AAE0SUL7</accession>
<dbReference type="AlphaFoldDB" id="A0AAE0SUL7"/>
<gene>
    <name evidence="1" type="ORF">CHS0354_039563</name>
</gene>